<dbReference type="EMBL" id="JALJOT010000001">
    <property type="protein sequence ID" value="KAK9918297.1"/>
    <property type="molecule type" value="Genomic_DNA"/>
</dbReference>
<comment type="catalytic activity">
    <reaction evidence="3">
        <text>an N-acyl-L-alpha-aminoacyl-tRNA + H2O = an N-acyl-L-amino acid + a tRNA + H(+)</text>
        <dbReference type="Rhea" id="RHEA:54448"/>
        <dbReference type="Rhea" id="RHEA-COMP:10123"/>
        <dbReference type="Rhea" id="RHEA-COMP:13883"/>
        <dbReference type="ChEBI" id="CHEBI:15377"/>
        <dbReference type="ChEBI" id="CHEBI:15378"/>
        <dbReference type="ChEBI" id="CHEBI:59874"/>
        <dbReference type="ChEBI" id="CHEBI:78442"/>
        <dbReference type="ChEBI" id="CHEBI:138191"/>
        <dbReference type="EC" id="3.1.1.29"/>
    </reaction>
</comment>
<keyword evidence="2" id="KW-0378">Hydrolase</keyword>
<organism evidence="6 7">
    <name type="scientific">Coccomyxa subellipsoidea</name>
    <dbReference type="NCBI Taxonomy" id="248742"/>
    <lineage>
        <taxon>Eukaryota</taxon>
        <taxon>Viridiplantae</taxon>
        <taxon>Chlorophyta</taxon>
        <taxon>core chlorophytes</taxon>
        <taxon>Trebouxiophyceae</taxon>
        <taxon>Trebouxiophyceae incertae sedis</taxon>
        <taxon>Coccomyxaceae</taxon>
        <taxon>Coccomyxa</taxon>
    </lineage>
</organism>
<name>A0ABR2Z308_9CHLO</name>
<dbReference type="InterPro" id="IPR009060">
    <property type="entry name" value="UBA-like_sf"/>
</dbReference>
<feature type="region of interest" description="Disordered" evidence="4">
    <location>
        <begin position="40"/>
        <end position="71"/>
    </location>
</feature>
<evidence type="ECO:0000256" key="1">
    <source>
        <dbReference type="ARBA" id="ARBA00013260"/>
    </source>
</evidence>
<dbReference type="PANTHER" id="PTHR12649:SF29">
    <property type="entry name" value="AMINOACYL-TRNA HYDROLASE"/>
    <property type="match status" value="1"/>
</dbReference>
<keyword evidence="7" id="KW-1185">Reference proteome</keyword>
<dbReference type="PROSITE" id="PS50030">
    <property type="entry name" value="UBA"/>
    <property type="match status" value="1"/>
</dbReference>
<dbReference type="SUPFAM" id="SSF102462">
    <property type="entry name" value="Peptidyl-tRNA hydrolase II"/>
    <property type="match status" value="1"/>
</dbReference>
<dbReference type="SUPFAM" id="SSF46934">
    <property type="entry name" value="UBA-like"/>
    <property type="match status" value="1"/>
</dbReference>
<gene>
    <name evidence="6" type="ORF">WJX75_002956</name>
</gene>
<protein>
    <recommendedName>
        <fullName evidence="1">peptidyl-tRNA hydrolase</fullName>
        <ecNumber evidence="1">3.1.1.29</ecNumber>
    </recommendedName>
</protein>
<dbReference type="NCBIfam" id="TIGR00283">
    <property type="entry name" value="arch_pth2"/>
    <property type="match status" value="1"/>
</dbReference>
<dbReference type="Proteomes" id="UP001491310">
    <property type="component" value="Unassembled WGS sequence"/>
</dbReference>
<proteinExistence type="predicted"/>
<comment type="caution">
    <text evidence="6">The sequence shown here is derived from an EMBL/GenBank/DDBJ whole genome shotgun (WGS) entry which is preliminary data.</text>
</comment>
<evidence type="ECO:0000256" key="2">
    <source>
        <dbReference type="ARBA" id="ARBA00022801"/>
    </source>
</evidence>
<dbReference type="Pfam" id="PF01981">
    <property type="entry name" value="PTH2"/>
    <property type="match status" value="1"/>
</dbReference>
<dbReference type="Gene3D" id="1.10.8.10">
    <property type="entry name" value="DNA helicase RuvA subunit, C-terminal domain"/>
    <property type="match status" value="1"/>
</dbReference>
<feature type="domain" description="UBA" evidence="5">
    <location>
        <begin position="1"/>
        <end position="32"/>
    </location>
</feature>
<sequence length="217" mass="22601">MEMGFPENRARKALILTHDCGTELALHWLIENAESPDIDAPVPESPILGTRSSGRAEGSSSTFVGDTVPGQPPVLGFPTQPAVSVINPDGGCTPGRLVGASDCKAVLVVDASLNMSIGKTAAQCAHAAVGLVKNMHANCVPWLQAWEEEGEKTVVLKANSSAELDALEAKAQALILPTFMVEDAGRTEIAAGSKTVLGIAGVSEVLDQVTGHLRTLR</sequence>
<dbReference type="EC" id="3.1.1.29" evidence="1"/>
<reference evidence="6 7" key="1">
    <citation type="journal article" date="2024" name="Nat. Commun.">
        <title>Phylogenomics reveals the evolutionary origins of lichenization in chlorophyte algae.</title>
        <authorList>
            <person name="Puginier C."/>
            <person name="Libourel C."/>
            <person name="Otte J."/>
            <person name="Skaloud P."/>
            <person name="Haon M."/>
            <person name="Grisel S."/>
            <person name="Petersen M."/>
            <person name="Berrin J.G."/>
            <person name="Delaux P.M."/>
            <person name="Dal Grande F."/>
            <person name="Keller J."/>
        </authorList>
    </citation>
    <scope>NUCLEOTIDE SEQUENCE [LARGE SCALE GENOMIC DNA]</scope>
    <source>
        <strain evidence="6 7">SAG 216-7</strain>
    </source>
</reference>
<evidence type="ECO:0000313" key="7">
    <source>
        <dbReference type="Proteomes" id="UP001491310"/>
    </source>
</evidence>
<evidence type="ECO:0000313" key="6">
    <source>
        <dbReference type="EMBL" id="KAK9918297.1"/>
    </source>
</evidence>
<dbReference type="Pfam" id="PF22562">
    <property type="entry name" value="UBA_7"/>
    <property type="match status" value="1"/>
</dbReference>
<dbReference type="PANTHER" id="PTHR12649">
    <property type="entry name" value="PEPTIDYL-TRNA HYDROLASE 2"/>
    <property type="match status" value="1"/>
</dbReference>
<dbReference type="InterPro" id="IPR023476">
    <property type="entry name" value="Pep_tRNA_hydro_II_dom_sf"/>
</dbReference>
<evidence type="ECO:0000256" key="3">
    <source>
        <dbReference type="ARBA" id="ARBA00048707"/>
    </source>
</evidence>
<dbReference type="InterPro" id="IPR002833">
    <property type="entry name" value="PTH2"/>
</dbReference>
<feature type="compositionally biased region" description="Polar residues" evidence="4">
    <location>
        <begin position="50"/>
        <end position="64"/>
    </location>
</feature>
<dbReference type="InterPro" id="IPR015940">
    <property type="entry name" value="UBA"/>
</dbReference>
<evidence type="ECO:0000256" key="4">
    <source>
        <dbReference type="SAM" id="MobiDB-lite"/>
    </source>
</evidence>
<evidence type="ECO:0000259" key="5">
    <source>
        <dbReference type="PROSITE" id="PS50030"/>
    </source>
</evidence>
<dbReference type="Gene3D" id="3.40.1490.10">
    <property type="entry name" value="Bit1"/>
    <property type="match status" value="1"/>
</dbReference>
<accession>A0ABR2Z308</accession>